<dbReference type="InterPro" id="IPR011047">
    <property type="entry name" value="Quinoprotein_ADH-like_sf"/>
</dbReference>
<proteinExistence type="predicted"/>
<dbReference type="PANTHER" id="PTHR35340">
    <property type="entry name" value="PQQ ENZYME REPEAT PROTEIN-RELATED"/>
    <property type="match status" value="1"/>
</dbReference>
<sequence length="492" mass="52203">MEFSDSAGKPGRMSVTRRGFLAAGLVGGAALLSGAGAGRPSKVAEPAAPDRYLTLPDVRPPGLTARRLGRTADGLLFLAPFRGTDAADALIVDDAGEPVWIYRSELLVTDVRVQEYEGAPVLTFWEGERRTGGHGAGTGVVLGADYRRVAEVQAGDGVSGDLHEFALTDRGTALIIAYPEVTADLRPIGGPRRGRVLDGRVQEIDVRTGEVLLDWSALDHIGIAETRTPLTKDANGTPGKVFDPVHVNSVQDDGDALLISARNTCAVYSVDRRTGAVRWRLGGRRGDFAFGAGAAFAWQHDARRQPDGTITLFDNHITDVGDGPSRGIVLRVDEAGRRASLVREYADGTTYGQYMGNLQTLPDGNALVGWGSTPAMTEFAADGTPVLEITGIGDGSYRAYRAAWEGRPADRPAVAVAPLPGDRMRVHASWNGATGVAAWRFRTGSETRPVVSRTVERTGFETAVTLARSPNVTAEALDAGGTVLARSEPRVV</sequence>
<dbReference type="InterPro" id="IPR006311">
    <property type="entry name" value="TAT_signal"/>
</dbReference>
<dbReference type="Proteomes" id="UP000305238">
    <property type="component" value="Unassembled WGS sequence"/>
</dbReference>
<dbReference type="SUPFAM" id="SSF50998">
    <property type="entry name" value="Quinoprotein alcohol dehydrogenase-like"/>
    <property type="match status" value="1"/>
</dbReference>
<evidence type="ECO:0000313" key="1">
    <source>
        <dbReference type="EMBL" id="TMR36553.1"/>
    </source>
</evidence>
<comment type="caution">
    <text evidence="1">The sequence shown here is derived from an EMBL/GenBank/DDBJ whole genome shotgun (WGS) entry which is preliminary data.</text>
</comment>
<reference evidence="1 2" key="1">
    <citation type="submission" date="2019-05" db="EMBL/GenBank/DDBJ databases">
        <title>Draft genome sequence of Actinomadura geliboluensis A8036.</title>
        <authorList>
            <person name="Saricaoglu S."/>
            <person name="Isik K."/>
        </authorList>
    </citation>
    <scope>NUCLEOTIDE SEQUENCE [LARGE SCALE GENOMIC DNA]</scope>
    <source>
        <strain evidence="1 2">A8036</strain>
    </source>
</reference>
<protein>
    <recommendedName>
        <fullName evidence="3">ArsR family transcriptional regulator</fullName>
    </recommendedName>
</protein>
<dbReference type="AlphaFoldDB" id="A0A5S4GUE2"/>
<organism evidence="1 2">
    <name type="scientific">Actinomadura geliboluensis</name>
    <dbReference type="NCBI Taxonomy" id="882440"/>
    <lineage>
        <taxon>Bacteria</taxon>
        <taxon>Bacillati</taxon>
        <taxon>Actinomycetota</taxon>
        <taxon>Actinomycetes</taxon>
        <taxon>Streptosporangiales</taxon>
        <taxon>Thermomonosporaceae</taxon>
        <taxon>Actinomadura</taxon>
    </lineage>
</organism>
<evidence type="ECO:0008006" key="3">
    <source>
        <dbReference type="Google" id="ProtNLM"/>
    </source>
</evidence>
<dbReference type="EMBL" id="VCKZ01000147">
    <property type="protein sequence ID" value="TMR36553.1"/>
    <property type="molecule type" value="Genomic_DNA"/>
</dbReference>
<dbReference type="PANTHER" id="PTHR35340:SF6">
    <property type="entry name" value="ASST-DOMAIN-CONTAINING PROTEIN"/>
    <property type="match status" value="1"/>
</dbReference>
<accession>A0A5S4GUE2</accession>
<evidence type="ECO:0000313" key="2">
    <source>
        <dbReference type="Proteomes" id="UP000305238"/>
    </source>
</evidence>
<dbReference type="Pfam" id="PF14269">
    <property type="entry name" value="Arylsulfotran_2"/>
    <property type="match status" value="1"/>
</dbReference>
<dbReference type="InterPro" id="IPR039535">
    <property type="entry name" value="ASST-like"/>
</dbReference>
<dbReference type="InterPro" id="IPR053143">
    <property type="entry name" value="Arylsulfate_ST"/>
</dbReference>
<dbReference type="OrthoDB" id="264813at2"/>
<gene>
    <name evidence="1" type="ORF">ETD96_20460</name>
</gene>
<name>A0A5S4GUE2_9ACTN</name>
<keyword evidence="2" id="KW-1185">Reference proteome</keyword>
<dbReference type="PROSITE" id="PS51318">
    <property type="entry name" value="TAT"/>
    <property type="match status" value="1"/>
</dbReference>